<feature type="region of interest" description="Disordered" evidence="1">
    <location>
        <begin position="15"/>
        <end position="40"/>
    </location>
</feature>
<reference evidence="2 3" key="1">
    <citation type="journal article" date="2011" name="J. Bacteriol.">
        <title>Complete genome sequence of the type strain Cupriavidus necator N-1.</title>
        <authorList>
            <person name="Poehlein A."/>
            <person name="Kusian B."/>
            <person name="Friedrich B."/>
            <person name="Daniel R."/>
            <person name="Bowien B."/>
        </authorList>
    </citation>
    <scope>NUCLEOTIDE SEQUENCE [LARGE SCALE GENOMIC DNA]</scope>
    <source>
        <strain evidence="3">ATCC 43291 / DSM 13513 / CCUG 52238 / LMG 8453 / N-1</strain>
    </source>
</reference>
<evidence type="ECO:0000313" key="2">
    <source>
        <dbReference type="EMBL" id="AEI80265.1"/>
    </source>
</evidence>
<organism evidence="2 3">
    <name type="scientific">Cupriavidus necator (strain ATCC 43291 / DSM 13513 / CCUG 52238 / LMG 8453 / N-1)</name>
    <name type="common">Ralstonia eutropha</name>
    <dbReference type="NCBI Taxonomy" id="1042878"/>
    <lineage>
        <taxon>Bacteria</taxon>
        <taxon>Pseudomonadati</taxon>
        <taxon>Pseudomonadota</taxon>
        <taxon>Betaproteobacteria</taxon>
        <taxon>Burkholderiales</taxon>
        <taxon>Burkholderiaceae</taxon>
        <taxon>Cupriavidus</taxon>
    </lineage>
</organism>
<accession>F8GN77</accession>
<name>F8GN77_CUPNN</name>
<dbReference type="AlphaFoldDB" id="F8GN77"/>
<dbReference type="EMBL" id="CP002878">
    <property type="protein sequence ID" value="AEI80265.1"/>
    <property type="molecule type" value="Genomic_DNA"/>
</dbReference>
<dbReference type="Proteomes" id="UP000006798">
    <property type="component" value="Chromosome 2"/>
</dbReference>
<dbReference type="KEGG" id="cnc:CNE_2c13020"/>
<feature type="compositionally biased region" description="Polar residues" evidence="1">
    <location>
        <begin position="31"/>
        <end position="40"/>
    </location>
</feature>
<proteinExistence type="predicted"/>
<dbReference type="RefSeq" id="WP_013952961.1">
    <property type="nucleotide sequence ID" value="NC_015723.1"/>
</dbReference>
<dbReference type="HOGENOM" id="CLU_3288280_0_0_4"/>
<gene>
    <name evidence="2" type="ordered locus">CNE_2c13020</name>
</gene>
<evidence type="ECO:0000256" key="1">
    <source>
        <dbReference type="SAM" id="MobiDB-lite"/>
    </source>
</evidence>
<sequence length="40" mass="4399">MDSAALHATTPGYAELEIEPLETPLGRKRQINQSSCNKDL</sequence>
<dbReference type="GeneID" id="92902402"/>
<evidence type="ECO:0000313" key="3">
    <source>
        <dbReference type="Proteomes" id="UP000006798"/>
    </source>
</evidence>
<protein>
    <submittedName>
        <fullName evidence="2">Uncharacterized protein</fullName>
    </submittedName>
</protein>